<dbReference type="KEGG" id="sshi:J5U23_02821"/>
<reference evidence="1" key="1">
    <citation type="journal article" date="2021" name="Environ. Microbiol.">
        <title>New insights into the diversity and evolution of the archaeal mobilome from three complete genomes of Saccharolobus shibatae.</title>
        <authorList>
            <person name="Medvedeva S."/>
            <person name="Brandt D."/>
            <person name="Cvirkaite-Krupovic V."/>
            <person name="Liu Y."/>
            <person name="Severinov K."/>
            <person name="Ishino S."/>
            <person name="Ishino Y."/>
            <person name="Prangishvili D."/>
            <person name="Kalinowski J."/>
            <person name="Krupovic M."/>
        </authorList>
    </citation>
    <scope>NUCLEOTIDE SEQUENCE</scope>
    <source>
        <strain evidence="1">B12</strain>
    </source>
</reference>
<name>A0A8F5BRD3_SACSH</name>
<protein>
    <submittedName>
        <fullName evidence="1">Uncharacterized protein</fullName>
    </submittedName>
</protein>
<gene>
    <name evidence="1" type="ORF">J5U23_02821</name>
</gene>
<accession>A0A8F5BRD3</accession>
<evidence type="ECO:0000313" key="1">
    <source>
        <dbReference type="EMBL" id="QXJ29935.1"/>
    </source>
</evidence>
<dbReference type="EMBL" id="CP077717">
    <property type="protein sequence ID" value="QXJ29935.1"/>
    <property type="molecule type" value="Genomic_DNA"/>
</dbReference>
<sequence>MYIDTSYLTRSSSPLSRNLLKVLKYVSNLEGELTYHLFHVYVCMYVCF</sequence>
<dbReference type="Proteomes" id="UP000694018">
    <property type="component" value="Chromosome"/>
</dbReference>
<organism evidence="1 2">
    <name type="scientific">Saccharolobus shibatae (strain ATCC 51178 / DSM 5389 / JCM 8931 / NBRC 15437 / B12)</name>
    <name type="common">Sulfolobus shibatae</name>
    <dbReference type="NCBI Taxonomy" id="523848"/>
    <lineage>
        <taxon>Archaea</taxon>
        <taxon>Thermoproteota</taxon>
        <taxon>Thermoprotei</taxon>
        <taxon>Sulfolobales</taxon>
        <taxon>Sulfolobaceae</taxon>
        <taxon>Saccharolobus</taxon>
    </lineage>
</organism>
<proteinExistence type="predicted"/>
<dbReference type="AlphaFoldDB" id="A0A8F5BRD3"/>
<evidence type="ECO:0000313" key="2">
    <source>
        <dbReference type="Proteomes" id="UP000694018"/>
    </source>
</evidence>